<dbReference type="SUPFAM" id="SSF111369">
    <property type="entry name" value="HlyD-like secretion proteins"/>
    <property type="match status" value="1"/>
</dbReference>
<evidence type="ECO:0000259" key="2">
    <source>
        <dbReference type="Pfam" id="PF25954"/>
    </source>
</evidence>
<proteinExistence type="predicted"/>
<organism evidence="3">
    <name type="scientific">hydrothermal vent metagenome</name>
    <dbReference type="NCBI Taxonomy" id="652676"/>
    <lineage>
        <taxon>unclassified sequences</taxon>
        <taxon>metagenomes</taxon>
        <taxon>ecological metagenomes</taxon>
    </lineage>
</organism>
<evidence type="ECO:0000313" key="3">
    <source>
        <dbReference type="EMBL" id="SHO81069.1"/>
    </source>
</evidence>
<dbReference type="PANTHER" id="PTHR30469:SF15">
    <property type="entry name" value="HLYD FAMILY OF SECRETION PROTEINS"/>
    <property type="match status" value="1"/>
</dbReference>
<dbReference type="InterPro" id="IPR058792">
    <property type="entry name" value="Beta-barrel_RND_2"/>
</dbReference>
<dbReference type="GO" id="GO:0015562">
    <property type="term" value="F:efflux transmembrane transporter activity"/>
    <property type="evidence" value="ECO:0007669"/>
    <property type="project" value="TreeGrafter"/>
</dbReference>
<dbReference type="InterPro" id="IPR058625">
    <property type="entry name" value="MdtA-like_BSH"/>
</dbReference>
<dbReference type="Pfam" id="PF25954">
    <property type="entry name" value="Beta-barrel_RND_2"/>
    <property type="match status" value="1"/>
</dbReference>
<dbReference type="Gene3D" id="2.40.30.170">
    <property type="match status" value="1"/>
</dbReference>
<dbReference type="Gene3D" id="2.40.50.100">
    <property type="match status" value="1"/>
</dbReference>
<accession>A0A1W1EJM2</accession>
<feature type="domain" description="Multidrug resistance protein MdtA-like barrel-sandwich hybrid" evidence="1">
    <location>
        <begin position="35"/>
        <end position="186"/>
    </location>
</feature>
<dbReference type="Gene3D" id="1.10.287.470">
    <property type="entry name" value="Helix hairpin bin"/>
    <property type="match status" value="1"/>
</dbReference>
<name>A0A1W1EJM2_9ZZZZ</name>
<dbReference type="Pfam" id="PF25917">
    <property type="entry name" value="BSH_RND"/>
    <property type="match status" value="1"/>
</dbReference>
<evidence type="ECO:0000259" key="1">
    <source>
        <dbReference type="Pfam" id="PF25917"/>
    </source>
</evidence>
<dbReference type="GO" id="GO:1990281">
    <property type="term" value="C:efflux pump complex"/>
    <property type="evidence" value="ECO:0007669"/>
    <property type="project" value="TreeGrafter"/>
</dbReference>
<dbReference type="NCBIfam" id="TIGR01730">
    <property type="entry name" value="RND_mfp"/>
    <property type="match status" value="1"/>
</dbReference>
<dbReference type="EMBL" id="FRYL01000025">
    <property type="protein sequence ID" value="SHO81069.1"/>
    <property type="molecule type" value="Genomic_DNA"/>
</dbReference>
<feature type="domain" description="CusB-like beta-barrel" evidence="2">
    <location>
        <begin position="193"/>
        <end position="264"/>
    </location>
</feature>
<sequence>MIRKVLILASLVSINLNAMELDLAGSVVSNNQKMMTSRFMGYIKNMAVNEGDIVKKGDLLYEIDSRDIDSAKSQVELAISQATLALQMNRSQYNNVLTNLLRHKRLFKKGMVSKYDLENLQLAEANMKRMVTISQDQVKQAKEKKREVMNQYKYLTIKAPNDGVIVAKKANEGEMAIPGMPAVILTDLSELRVVVEISETNLKDVQLGKEVTVEIPSINFKTIGEISSIIPSSNPMTHKFKMKVEFDMQNRSVYPGMYAKITIKN</sequence>
<dbReference type="InterPro" id="IPR006143">
    <property type="entry name" value="RND_pump_MFP"/>
</dbReference>
<gene>
    <name evidence="3" type="ORF">MNB_SV-15-226</name>
</gene>
<dbReference type="AlphaFoldDB" id="A0A1W1EJM2"/>
<reference evidence="3" key="1">
    <citation type="submission" date="2016-10" db="EMBL/GenBank/DDBJ databases">
        <authorList>
            <person name="de Groot N.N."/>
        </authorList>
    </citation>
    <scope>NUCLEOTIDE SEQUENCE</scope>
</reference>
<protein>
    <submittedName>
        <fullName evidence="3">Probable Co/Zn/Cd efflux system membrane fusion protein</fullName>
    </submittedName>
</protein>
<dbReference type="PANTHER" id="PTHR30469">
    <property type="entry name" value="MULTIDRUG RESISTANCE PROTEIN MDTA"/>
    <property type="match status" value="1"/>
</dbReference>